<feature type="transmembrane region" description="Helical" evidence="1">
    <location>
        <begin position="128"/>
        <end position="147"/>
    </location>
</feature>
<comment type="caution">
    <text evidence="2">The sequence shown here is derived from an EMBL/GenBank/DDBJ whole genome shotgun (WGS) entry which is preliminary data.</text>
</comment>
<keyword evidence="1" id="KW-0472">Membrane</keyword>
<name>A0ABR2VPY7_9FUNG</name>
<feature type="non-terminal residue" evidence="2">
    <location>
        <position position="148"/>
    </location>
</feature>
<proteinExistence type="predicted"/>
<organism evidence="2 3">
    <name type="scientific">Basidiobolus ranarum</name>
    <dbReference type="NCBI Taxonomy" id="34480"/>
    <lineage>
        <taxon>Eukaryota</taxon>
        <taxon>Fungi</taxon>
        <taxon>Fungi incertae sedis</taxon>
        <taxon>Zoopagomycota</taxon>
        <taxon>Entomophthoromycotina</taxon>
        <taxon>Basidiobolomycetes</taxon>
        <taxon>Basidiobolales</taxon>
        <taxon>Basidiobolaceae</taxon>
        <taxon>Basidiobolus</taxon>
    </lineage>
</organism>
<dbReference type="Proteomes" id="UP001479436">
    <property type="component" value="Unassembled WGS sequence"/>
</dbReference>
<keyword evidence="1" id="KW-1133">Transmembrane helix</keyword>
<accession>A0ABR2VPY7</accession>
<evidence type="ECO:0000256" key="1">
    <source>
        <dbReference type="SAM" id="Phobius"/>
    </source>
</evidence>
<feature type="transmembrane region" description="Helical" evidence="1">
    <location>
        <begin position="59"/>
        <end position="80"/>
    </location>
</feature>
<evidence type="ECO:0000313" key="2">
    <source>
        <dbReference type="EMBL" id="KAK9687694.1"/>
    </source>
</evidence>
<reference evidence="2 3" key="1">
    <citation type="submission" date="2023-04" db="EMBL/GenBank/DDBJ databases">
        <title>Genome of Basidiobolus ranarum AG-B5.</title>
        <authorList>
            <person name="Stajich J.E."/>
            <person name="Carter-House D."/>
            <person name="Gryganskyi A."/>
        </authorList>
    </citation>
    <scope>NUCLEOTIDE SEQUENCE [LARGE SCALE GENOMIC DNA]</scope>
    <source>
        <strain evidence="2 3">AG-B5</strain>
    </source>
</reference>
<feature type="transmembrane region" description="Helical" evidence="1">
    <location>
        <begin position="92"/>
        <end position="116"/>
    </location>
</feature>
<gene>
    <name evidence="2" type="ORF">K7432_014687</name>
</gene>
<evidence type="ECO:0000313" key="3">
    <source>
        <dbReference type="Proteomes" id="UP001479436"/>
    </source>
</evidence>
<keyword evidence="3" id="KW-1185">Reference proteome</keyword>
<keyword evidence="1" id="KW-0812">Transmembrane</keyword>
<feature type="transmembrane region" description="Helical" evidence="1">
    <location>
        <begin position="24"/>
        <end position="47"/>
    </location>
</feature>
<dbReference type="EMBL" id="JASJQH010008614">
    <property type="protein sequence ID" value="KAK9687694.1"/>
    <property type="molecule type" value="Genomic_DNA"/>
</dbReference>
<sequence length="148" mass="16732">MSHGEIFFIPLNLDDTIFFKKLDIVLSIPSIACSLGIIAVITLIYIYDPKLADRVSLRLTFYVSIADLIYSIFQVLSYVIEKPGFWCSFSVWGYVNFSLLSVYLKGLIAFSLQLMFIHQVKDTKRYEAWYIVGAIFASIIPATAPALA</sequence>
<protein>
    <submittedName>
        <fullName evidence="2">Uncharacterized protein</fullName>
    </submittedName>
</protein>